<keyword evidence="2" id="KW-1185">Reference proteome</keyword>
<evidence type="ECO:0000313" key="1">
    <source>
        <dbReference type="EMBL" id="ODN79032.1"/>
    </source>
</evidence>
<dbReference type="AlphaFoldDB" id="A0A1E3HRU7"/>
<comment type="caution">
    <text evidence="1">The sequence shown here is derived from an EMBL/GenBank/DDBJ whole genome shotgun (WGS) entry which is preliminary data.</text>
</comment>
<evidence type="ECO:0000313" key="2">
    <source>
        <dbReference type="Proteomes" id="UP000094065"/>
    </source>
</evidence>
<dbReference type="EMBL" id="AWGJ01000006">
    <property type="protein sequence ID" value="ODN79032.1"/>
    <property type="molecule type" value="Genomic_DNA"/>
</dbReference>
<protein>
    <submittedName>
        <fullName evidence="1">Uncharacterized protein</fullName>
    </submittedName>
</protein>
<accession>A0A1E3HRU7</accession>
<dbReference type="EMBL" id="AWGJ01000006">
    <property type="protein sequence ID" value="ODN79031.1"/>
    <property type="molecule type" value="Genomic_DNA"/>
</dbReference>
<proteinExistence type="predicted"/>
<dbReference type="Proteomes" id="UP000094065">
    <property type="component" value="Unassembled WGS sequence"/>
</dbReference>
<sequence>MLELGIQQVVREAYSDRAVGEVPITVLSGDYPDTTILFISFREPGSNDETAEGIIIERYGMGLGHVSDDGELYSKLCGGIGRGCYVLLQNKERVFFRLRERDRSWMLRSRDGSRVAEELSTYEYRRESTEFVLERRECEA</sequence>
<gene>
    <name evidence="1" type="ORF">L202_04536</name>
</gene>
<name>A0A1E3HRU7_9TREE</name>
<reference evidence="1 2" key="1">
    <citation type="submission" date="2016-06" db="EMBL/GenBank/DDBJ databases">
        <title>Evolution of pathogenesis and genome organization in the Tremellales.</title>
        <authorList>
            <person name="Cuomo C."/>
            <person name="Litvintseva A."/>
            <person name="Heitman J."/>
            <person name="Chen Y."/>
            <person name="Sun S."/>
            <person name="Springer D."/>
            <person name="Dromer F."/>
            <person name="Young S."/>
            <person name="Zeng Q."/>
            <person name="Chapman S."/>
            <person name="Gujja S."/>
            <person name="Saif S."/>
            <person name="Birren B."/>
        </authorList>
    </citation>
    <scope>NUCLEOTIDE SEQUENCE [LARGE SCALE GENOMIC DNA]</scope>
    <source>
        <strain evidence="1 2">CBS 6039</strain>
    </source>
</reference>
<dbReference type="RefSeq" id="XP_018994077.1">
    <property type="nucleotide sequence ID" value="XM_019138640.1"/>
</dbReference>
<dbReference type="GeneID" id="30155845"/>
<dbReference type="RefSeq" id="XP_018994078.1">
    <property type="nucleotide sequence ID" value="XM_019138641.1"/>
</dbReference>
<organism evidence="1 2">
    <name type="scientific">Cryptococcus amylolentus CBS 6039</name>
    <dbReference type="NCBI Taxonomy" id="1295533"/>
    <lineage>
        <taxon>Eukaryota</taxon>
        <taxon>Fungi</taxon>
        <taxon>Dikarya</taxon>
        <taxon>Basidiomycota</taxon>
        <taxon>Agaricomycotina</taxon>
        <taxon>Tremellomycetes</taxon>
        <taxon>Tremellales</taxon>
        <taxon>Cryptococcaceae</taxon>
        <taxon>Cryptococcus</taxon>
    </lineage>
</organism>